<evidence type="ECO:0000313" key="2">
    <source>
        <dbReference type="Proteomes" id="UP000193498"/>
    </source>
</evidence>
<accession>A0A1Y1Z9D8</accession>
<evidence type="ECO:0008006" key="3">
    <source>
        <dbReference type="Google" id="ProtNLM"/>
    </source>
</evidence>
<gene>
    <name evidence="1" type="ORF">K493DRAFT_332946</name>
</gene>
<dbReference type="InterPro" id="IPR032675">
    <property type="entry name" value="LRR_dom_sf"/>
</dbReference>
<dbReference type="InParanoid" id="A0A1Y1Z9D8"/>
<dbReference type="EMBL" id="MCFE01000013">
    <property type="protein sequence ID" value="ORY06796.1"/>
    <property type="molecule type" value="Genomic_DNA"/>
</dbReference>
<protein>
    <recommendedName>
        <fullName evidence="3">RNI-like protein</fullName>
    </recommendedName>
</protein>
<dbReference type="Gene3D" id="3.80.10.10">
    <property type="entry name" value="Ribonuclease Inhibitor"/>
    <property type="match status" value="1"/>
</dbReference>
<dbReference type="SUPFAM" id="SSF52047">
    <property type="entry name" value="RNI-like"/>
    <property type="match status" value="1"/>
</dbReference>
<organism evidence="1 2">
    <name type="scientific">Basidiobolus meristosporus CBS 931.73</name>
    <dbReference type="NCBI Taxonomy" id="1314790"/>
    <lineage>
        <taxon>Eukaryota</taxon>
        <taxon>Fungi</taxon>
        <taxon>Fungi incertae sedis</taxon>
        <taxon>Zoopagomycota</taxon>
        <taxon>Entomophthoromycotina</taxon>
        <taxon>Basidiobolomycetes</taxon>
        <taxon>Basidiobolales</taxon>
        <taxon>Basidiobolaceae</taxon>
        <taxon>Basidiobolus</taxon>
    </lineage>
</organism>
<evidence type="ECO:0000313" key="1">
    <source>
        <dbReference type="EMBL" id="ORY06796.1"/>
    </source>
</evidence>
<name>A0A1Y1Z9D8_9FUNG</name>
<dbReference type="Proteomes" id="UP000193498">
    <property type="component" value="Unassembled WGS sequence"/>
</dbReference>
<comment type="caution">
    <text evidence="1">The sequence shown here is derived from an EMBL/GenBank/DDBJ whole genome shotgun (WGS) entry which is preliminary data.</text>
</comment>
<dbReference type="GO" id="GO:0019005">
    <property type="term" value="C:SCF ubiquitin ligase complex"/>
    <property type="evidence" value="ECO:0007669"/>
    <property type="project" value="TreeGrafter"/>
</dbReference>
<proteinExistence type="predicted"/>
<dbReference type="GO" id="GO:0031146">
    <property type="term" value="P:SCF-dependent proteasomal ubiquitin-dependent protein catabolic process"/>
    <property type="evidence" value="ECO:0007669"/>
    <property type="project" value="TreeGrafter"/>
</dbReference>
<dbReference type="AlphaFoldDB" id="A0A1Y1Z9D8"/>
<sequence>MTLRRWLIIGIDHVIISKYAAAGQGKGATAFNESYVAHGVHLRNLEVPERRQEHTLSLFSVKAVDSKRIAQFLRTLYACLYPDSLPAPELEELLHISTIGRLTTNYLSLVKSIDLNTFGNLVNRLLPGDTSQSIKPRVPVMFELRVLWKIYRERYANTNLQLLSWNGCFPLDDLIGGSRPYSSLNSIQLDWLNADCTFHAEELLAVCRMAPKLTDLHIRVRSSKGNFTSVLVDFLQNAYTNTIQSIVLEGLPLDIEALLVALLRNHRLSLSRLDLIGYNLRLVPLEALARFPKLSKISLASCRGVNNTQLGQISQCARLEDIDLSRTDVTLLGFSELLKHVGPRLRSLRLNHLSMNLPNALENVSKYCVELAHLELRRTVYNCHRVPQLILGCPQLESLYLGDEVGNPPSSINTMVESIFRSGNKLKYLDLGYCHLTFSVLPLMMLKTGLNIVGPIRCVGVEVANLPGQGVGSMSDTRLQGVMADVYYDFAEGAELPVAVFPPTFFTKPYHK</sequence>
<reference evidence="1 2" key="1">
    <citation type="submission" date="2016-07" db="EMBL/GenBank/DDBJ databases">
        <title>Pervasive Adenine N6-methylation of Active Genes in Fungi.</title>
        <authorList>
            <consortium name="DOE Joint Genome Institute"/>
            <person name="Mondo S.J."/>
            <person name="Dannebaum R.O."/>
            <person name="Kuo R.C."/>
            <person name="Labutti K."/>
            <person name="Haridas S."/>
            <person name="Kuo A."/>
            <person name="Salamov A."/>
            <person name="Ahrendt S.R."/>
            <person name="Lipzen A."/>
            <person name="Sullivan W."/>
            <person name="Andreopoulos W.B."/>
            <person name="Clum A."/>
            <person name="Lindquist E."/>
            <person name="Daum C."/>
            <person name="Ramamoorthy G.K."/>
            <person name="Gryganskyi A."/>
            <person name="Culley D."/>
            <person name="Magnuson J.K."/>
            <person name="James T.Y."/>
            <person name="O'Malley M.A."/>
            <person name="Stajich J.E."/>
            <person name="Spatafora J.W."/>
            <person name="Visel A."/>
            <person name="Grigoriev I.V."/>
        </authorList>
    </citation>
    <scope>NUCLEOTIDE SEQUENCE [LARGE SCALE GENOMIC DNA]</scope>
    <source>
        <strain evidence="1 2">CBS 931.73</strain>
    </source>
</reference>
<keyword evidence="2" id="KW-1185">Reference proteome</keyword>
<dbReference type="PANTHER" id="PTHR13318">
    <property type="entry name" value="PARTNER OF PAIRED, ISOFORM B-RELATED"/>
    <property type="match status" value="1"/>
</dbReference>